<dbReference type="GO" id="GO:0005096">
    <property type="term" value="F:GTPase activator activity"/>
    <property type="evidence" value="ECO:0007669"/>
    <property type="project" value="TreeGrafter"/>
</dbReference>
<dbReference type="InterPro" id="IPR012990">
    <property type="entry name" value="Beta-sandwich_Sec23_24"/>
</dbReference>
<evidence type="ECO:0000313" key="15">
    <source>
        <dbReference type="Proteomes" id="UP000324705"/>
    </source>
</evidence>
<dbReference type="GO" id="GO:0090110">
    <property type="term" value="P:COPII-coated vesicle cargo loading"/>
    <property type="evidence" value="ECO:0007669"/>
    <property type="project" value="TreeGrafter"/>
</dbReference>
<dbReference type="Gramene" id="TRITD5Av1G150050.15">
    <property type="protein sequence ID" value="TRITD5Av1G150050.15"/>
    <property type="gene ID" value="TRITD5Av1G150050"/>
</dbReference>
<keyword evidence="5 10" id="KW-0931">ER-Golgi transport</keyword>
<dbReference type="SUPFAM" id="SSF81995">
    <property type="entry name" value="beta-sandwich domain of Sec23/24"/>
    <property type="match status" value="1"/>
</dbReference>
<dbReference type="InterPro" id="IPR036180">
    <property type="entry name" value="Gelsolin-like_dom_sf"/>
</dbReference>
<dbReference type="FunFam" id="1.20.120.730:FF:000005">
    <property type="entry name" value="Protein transport protein SEC23"/>
    <property type="match status" value="1"/>
</dbReference>
<feature type="domain" description="Sec23/Sec24 helical" evidence="12">
    <location>
        <begin position="95"/>
        <end position="192"/>
    </location>
</feature>
<dbReference type="SUPFAM" id="SSF82754">
    <property type="entry name" value="C-terminal, gelsolin-like domain of Sec23/24"/>
    <property type="match status" value="1"/>
</dbReference>
<dbReference type="GO" id="GO:0006886">
    <property type="term" value="P:intracellular protein transport"/>
    <property type="evidence" value="ECO:0007669"/>
    <property type="project" value="InterPro"/>
</dbReference>
<evidence type="ECO:0000256" key="1">
    <source>
        <dbReference type="ARBA" id="ARBA00022448"/>
    </source>
</evidence>
<dbReference type="Pfam" id="PF00626">
    <property type="entry name" value="Gelsolin"/>
    <property type="match status" value="1"/>
</dbReference>
<dbReference type="InterPro" id="IPR036175">
    <property type="entry name" value="Sec23/24_helical_dom_sf"/>
</dbReference>
<dbReference type="GO" id="GO:0070971">
    <property type="term" value="C:endoplasmic reticulum exit site"/>
    <property type="evidence" value="ECO:0007669"/>
    <property type="project" value="TreeGrafter"/>
</dbReference>
<reference evidence="14 15" key="1">
    <citation type="submission" date="2017-09" db="EMBL/GenBank/DDBJ databases">
        <authorList>
            <consortium name="International Durum Wheat Genome Sequencing Consortium (IDWGSC)"/>
            <person name="Milanesi L."/>
        </authorList>
    </citation>
    <scope>NUCLEOTIDE SEQUENCE [LARGE SCALE GENOMIC DNA]</scope>
    <source>
        <strain evidence="15">cv. Svevo</strain>
    </source>
</reference>
<sequence>MQKSPLSADTVIGQGNTSAWKMCGLDKKTSLCFVYDISRKVGPDTVAQQTGEQLYLQFVTYYQHHEGQMRLRTTTISRQWASGAATVQELIDGFDQEAAAAVVARLVSFKMETEADFDPIRWLDRALIRLCTKFGDYQKETPSSFSLSPRLSIFPQFMFNLRRSQFVQVFNNSPDETAYFRMMLERENVGNAVAMIQPSLISYSFQSGPMPVLLDATAIGPDKILLLDSYFSVVIFHGITIAQWRKAGYQDQEGHEAFAQLLKVPHDESDAIIKERFPVPRLVVCDQYGSQARFLLAKLNPSVAYNSDNPAPGGDVIFTDDVSFEVFMDHLQRLAVQ</sequence>
<accession>A0A9R0TQZ1</accession>
<dbReference type="GO" id="GO:0046872">
    <property type="term" value="F:metal ion binding"/>
    <property type="evidence" value="ECO:0007669"/>
    <property type="project" value="UniProtKB-KW"/>
</dbReference>
<dbReference type="Gene3D" id="1.20.120.730">
    <property type="entry name" value="Sec23/Sec24 helical domain"/>
    <property type="match status" value="1"/>
</dbReference>
<dbReference type="GO" id="GO:0005789">
    <property type="term" value="C:endoplasmic reticulum membrane"/>
    <property type="evidence" value="ECO:0007669"/>
    <property type="project" value="UniProtKB-SubCell"/>
</dbReference>
<dbReference type="InterPro" id="IPR029006">
    <property type="entry name" value="ADF-H/Gelsolin-like_dom_sf"/>
</dbReference>
<keyword evidence="10" id="KW-0963">Cytoplasm</keyword>
<protein>
    <recommendedName>
        <fullName evidence="10">Protein transport protein SEC23</fullName>
    </recommendedName>
</protein>
<evidence type="ECO:0000256" key="8">
    <source>
        <dbReference type="ARBA" id="ARBA00023329"/>
    </source>
</evidence>
<comment type="similarity">
    <text evidence="10">Belongs to the SEC23/SEC24 family. SEC23 subfamily.</text>
</comment>
<dbReference type="CDD" id="cd11287">
    <property type="entry name" value="Sec23_C"/>
    <property type="match status" value="1"/>
</dbReference>
<evidence type="ECO:0000256" key="2">
    <source>
        <dbReference type="ARBA" id="ARBA00022723"/>
    </source>
</evidence>
<evidence type="ECO:0000256" key="4">
    <source>
        <dbReference type="ARBA" id="ARBA00022833"/>
    </source>
</evidence>
<dbReference type="PANTHER" id="PTHR11141:SF24">
    <property type="entry name" value="PROTEIN TRANSPORT PROTEIN SEC23"/>
    <property type="match status" value="1"/>
</dbReference>
<dbReference type="EMBL" id="LT934119">
    <property type="protein sequence ID" value="VAI18393.1"/>
    <property type="molecule type" value="Genomic_DNA"/>
</dbReference>
<dbReference type="Gene3D" id="3.40.20.10">
    <property type="entry name" value="Severin"/>
    <property type="match status" value="1"/>
</dbReference>
<organism evidence="14 15">
    <name type="scientific">Triticum turgidum subsp. durum</name>
    <name type="common">Durum wheat</name>
    <name type="synonym">Triticum durum</name>
    <dbReference type="NCBI Taxonomy" id="4567"/>
    <lineage>
        <taxon>Eukaryota</taxon>
        <taxon>Viridiplantae</taxon>
        <taxon>Streptophyta</taxon>
        <taxon>Embryophyta</taxon>
        <taxon>Tracheophyta</taxon>
        <taxon>Spermatophyta</taxon>
        <taxon>Magnoliopsida</taxon>
        <taxon>Liliopsida</taxon>
        <taxon>Poales</taxon>
        <taxon>Poaceae</taxon>
        <taxon>BOP clade</taxon>
        <taxon>Pooideae</taxon>
        <taxon>Triticodae</taxon>
        <taxon>Triticeae</taxon>
        <taxon>Triticinae</taxon>
        <taxon>Triticum</taxon>
    </lineage>
</organism>
<evidence type="ECO:0000256" key="10">
    <source>
        <dbReference type="RuleBase" id="RU365030"/>
    </source>
</evidence>
<evidence type="ECO:0000259" key="12">
    <source>
        <dbReference type="Pfam" id="PF04815"/>
    </source>
</evidence>
<dbReference type="Gene3D" id="2.60.40.1670">
    <property type="entry name" value="beta-sandwich domain of Sec23/24"/>
    <property type="match status" value="1"/>
</dbReference>
<dbReference type="InterPro" id="IPR006900">
    <property type="entry name" value="Sec23/24_helical_dom"/>
</dbReference>
<evidence type="ECO:0000256" key="9">
    <source>
        <dbReference type="ARBA" id="ARBA00025471"/>
    </source>
</evidence>
<dbReference type="AlphaFoldDB" id="A0A9R0TQZ1"/>
<dbReference type="PANTHER" id="PTHR11141">
    <property type="entry name" value="PROTEIN TRANSPORT PROTEIN SEC23"/>
    <property type="match status" value="1"/>
</dbReference>
<feature type="domain" description="Gelsolin-like" evidence="11">
    <location>
        <begin position="209"/>
        <end position="295"/>
    </location>
</feature>
<keyword evidence="4 10" id="KW-0862">Zinc</keyword>
<dbReference type="Pfam" id="PF04815">
    <property type="entry name" value="Sec23_helical"/>
    <property type="match status" value="1"/>
</dbReference>
<evidence type="ECO:0000259" key="13">
    <source>
        <dbReference type="Pfam" id="PF08033"/>
    </source>
</evidence>
<keyword evidence="2 10" id="KW-0479">Metal-binding</keyword>
<dbReference type="GO" id="GO:0030127">
    <property type="term" value="C:COPII vesicle coat"/>
    <property type="evidence" value="ECO:0007669"/>
    <property type="project" value="InterPro"/>
</dbReference>
<comment type="subcellular location">
    <subcellularLocation>
        <location evidence="10">Cytoplasmic vesicle</location>
        <location evidence="10">COPII-coated vesicle membrane</location>
        <topology evidence="10">Peripheral membrane protein</topology>
        <orientation evidence="10">Cytoplasmic side</orientation>
    </subcellularLocation>
    <subcellularLocation>
        <location evidence="10">Endoplasmic reticulum membrane</location>
        <topology evidence="10">Peripheral membrane protein</topology>
        <orientation evidence="10">Cytoplasmic side</orientation>
    </subcellularLocation>
</comment>
<keyword evidence="15" id="KW-1185">Reference proteome</keyword>
<dbReference type="InterPro" id="IPR037550">
    <property type="entry name" value="Sec23_C"/>
</dbReference>
<dbReference type="InterPro" id="IPR037364">
    <property type="entry name" value="Sec23"/>
</dbReference>
<proteinExistence type="inferred from homology"/>
<feature type="domain" description="Sec23/Sec24 beta-sandwich" evidence="13">
    <location>
        <begin position="15"/>
        <end position="81"/>
    </location>
</feature>
<evidence type="ECO:0000256" key="5">
    <source>
        <dbReference type="ARBA" id="ARBA00022892"/>
    </source>
</evidence>
<dbReference type="SUPFAM" id="SSF81811">
    <property type="entry name" value="Helical domain of Sec23/24"/>
    <property type="match status" value="1"/>
</dbReference>
<evidence type="ECO:0000256" key="7">
    <source>
        <dbReference type="ARBA" id="ARBA00023136"/>
    </source>
</evidence>
<keyword evidence="6 10" id="KW-0653">Protein transport</keyword>
<keyword evidence="3 10" id="KW-0256">Endoplasmic reticulum</keyword>
<keyword evidence="7 10" id="KW-0472">Membrane</keyword>
<dbReference type="FunFam" id="3.40.20.10:FF:000014">
    <property type="entry name" value="Protein transport protein SEC23"/>
    <property type="match status" value="1"/>
</dbReference>
<evidence type="ECO:0000313" key="14">
    <source>
        <dbReference type="EMBL" id="VAI18393.1"/>
    </source>
</evidence>
<dbReference type="Proteomes" id="UP000324705">
    <property type="component" value="Chromosome 5A"/>
</dbReference>
<dbReference type="InterPro" id="IPR007123">
    <property type="entry name" value="Gelsolin-like_dom"/>
</dbReference>
<evidence type="ECO:0000256" key="6">
    <source>
        <dbReference type="ARBA" id="ARBA00022927"/>
    </source>
</evidence>
<gene>
    <name evidence="14" type="ORF">TRITD_5Av1G150050</name>
</gene>
<evidence type="ECO:0000259" key="11">
    <source>
        <dbReference type="Pfam" id="PF00626"/>
    </source>
</evidence>
<keyword evidence="1 10" id="KW-0813">Transport</keyword>
<comment type="function">
    <text evidence="9 10">Component of the coat protein complex II (COPII) which promotes the formation of transport vesicles from the endoplasmic reticulum (ER). The coat has two main functions, the physical deformation of the endoplasmic reticulum membrane into vesicles and the selection of cargo molecules.</text>
</comment>
<keyword evidence="8 10" id="KW-0968">Cytoplasmic vesicle</keyword>
<dbReference type="Pfam" id="PF08033">
    <property type="entry name" value="Sec23_BS"/>
    <property type="match status" value="1"/>
</dbReference>
<evidence type="ECO:0000256" key="3">
    <source>
        <dbReference type="ARBA" id="ARBA00022824"/>
    </source>
</evidence>
<name>A0A9R0TQZ1_TRITD</name>